<evidence type="ECO:0000313" key="4">
    <source>
        <dbReference type="Proteomes" id="UP000216533"/>
    </source>
</evidence>
<reference evidence="3 4" key="1">
    <citation type="submission" date="2017-07" db="EMBL/GenBank/DDBJ databases">
        <title>Draft whole genome sequences of clinical Proprionibacteriaceae strains.</title>
        <authorList>
            <person name="Bernier A.-M."/>
            <person name="Bernard K."/>
            <person name="Domingo M.-C."/>
        </authorList>
    </citation>
    <scope>NUCLEOTIDE SEQUENCE [LARGE SCALE GENOMIC DNA]</scope>
    <source>
        <strain evidence="3 4">NML 160184</strain>
    </source>
</reference>
<dbReference type="EMBL" id="NMVI01000011">
    <property type="protein sequence ID" value="OYN88857.1"/>
    <property type="molecule type" value="Genomic_DNA"/>
</dbReference>
<sequence length="872" mass="98248">MEPTTPQNEPQSAIEADIEELLLTYQRAHRLTVDEAAQKVGRLGVGTAAQLNAVVERLRARAAQMRMLDSPIGVSKEHLADDLKAYSWYTGPTDSDQIWRQLRNRMRTVMPDDAVADIDTASTKVVGHLANPFVRNLRTKGLVIGHVQSGKTANYAAVIAKAADQGYRLVIVLAGLHNNLRRQTQQRLDRDLGTTNSWVPLTDEDHDFGAAIPGTAMMTNDNHILAVIKKNPRRLEHLRNWLRDIDREIRERAPILIIDDEADQATPNSSKDIARQSRINELIREIWAEVASGSYVGYTATPFANIFMDPTDKEELYPEDFIVELPRGRDYFGAEEIFGRSQVDEDDSKMNGMDVVRIIPAEDEASLRVPKNIDSFQPEIVDSLADALRWFILSTAIRRARSDHGHSSMLIHATHRVGPHFRLRTETMEWLAEEQEAIDQGRTDKYEALWLAERARAAEVATRPMPDWRSINQELARVISDCQVIVDNGTSQQRLSYSDRDEEGQIIPQTVIAIGGGTLSRGLTLEGLVVSYFLRSANTYDTLLQMGRWFGYRQGYEDLPRIWTTPKLQEHFTFLATVEEELRREVRTLAANAQTPRQVGVRIRTHPGTLAITADAKMQHAEEVYVSYSGTRLQTIFLHERETPILRGNWALLEETVKVGSWDVRPDGNGWIRRGATADDLIQFLDRYEIHPKVGTIRPEPIKEWLLTKAPDAMWNFVLPQVNSKAHSAPVGDLGPLRLHTRAPLVQPDDAANIKALLSKEDWYIDLPETAQRPEGEASQAGRKKSDLSNQGALILMPIDGASQPRSKTGTRRPMAAPDGHHLLGVGLVFPFIDDWESSGYVAVRPDWEPEHSEFDVETNDTEPDMEATDVY</sequence>
<comment type="caution">
    <text evidence="3">The sequence shown here is derived from an EMBL/GenBank/DDBJ whole genome shotgun (WGS) entry which is preliminary data.</text>
</comment>
<dbReference type="Proteomes" id="UP000216533">
    <property type="component" value="Unassembled WGS sequence"/>
</dbReference>
<feature type="compositionally biased region" description="Acidic residues" evidence="1">
    <location>
        <begin position="856"/>
        <end position="872"/>
    </location>
</feature>
<feature type="region of interest" description="Disordered" evidence="1">
    <location>
        <begin position="849"/>
        <end position="872"/>
    </location>
</feature>
<organism evidence="3 4">
    <name type="scientific">Parenemella sanctibonifatiensis</name>
    <dbReference type="NCBI Taxonomy" id="2016505"/>
    <lineage>
        <taxon>Bacteria</taxon>
        <taxon>Bacillati</taxon>
        <taxon>Actinomycetota</taxon>
        <taxon>Actinomycetes</taxon>
        <taxon>Propionibacteriales</taxon>
        <taxon>Propionibacteriaceae</taxon>
        <taxon>Parenemella</taxon>
    </lineage>
</organism>
<gene>
    <name evidence="3" type="ORF">CGZ92_03915</name>
</gene>
<keyword evidence="3" id="KW-0378">Hydrolase</keyword>
<feature type="domain" description="Putative endonuclease Z1" evidence="2">
    <location>
        <begin position="383"/>
        <end position="608"/>
    </location>
</feature>
<dbReference type="InterPro" id="IPR018310">
    <property type="entry name" value="Put_endonuclease_Z1-dom"/>
</dbReference>
<evidence type="ECO:0000259" key="2">
    <source>
        <dbReference type="Pfam" id="PF10593"/>
    </source>
</evidence>
<dbReference type="AlphaFoldDB" id="A0A255EBA9"/>
<dbReference type="InterPro" id="IPR027417">
    <property type="entry name" value="P-loop_NTPase"/>
</dbReference>
<dbReference type="SUPFAM" id="SSF52540">
    <property type="entry name" value="P-loop containing nucleoside triphosphate hydrolases"/>
    <property type="match status" value="1"/>
</dbReference>
<proteinExistence type="predicted"/>
<accession>A0A255EBA9</accession>
<evidence type="ECO:0000256" key="1">
    <source>
        <dbReference type="SAM" id="MobiDB-lite"/>
    </source>
</evidence>
<evidence type="ECO:0000313" key="3">
    <source>
        <dbReference type="EMBL" id="OYN88857.1"/>
    </source>
</evidence>
<name>A0A255EBA9_9ACTN</name>
<keyword evidence="3" id="KW-0540">Nuclease</keyword>
<dbReference type="GO" id="GO:0004519">
    <property type="term" value="F:endonuclease activity"/>
    <property type="evidence" value="ECO:0007669"/>
    <property type="project" value="UniProtKB-KW"/>
</dbReference>
<dbReference type="RefSeq" id="WP_094450072.1">
    <property type="nucleotide sequence ID" value="NZ_NMVI01000011.1"/>
</dbReference>
<dbReference type="Pfam" id="PF10593">
    <property type="entry name" value="Z1"/>
    <property type="match status" value="1"/>
</dbReference>
<keyword evidence="3" id="KW-0255">Endonuclease</keyword>
<protein>
    <submittedName>
        <fullName evidence="3">Endonuclease</fullName>
    </submittedName>
</protein>